<feature type="region of interest" description="Disordered" evidence="13">
    <location>
        <begin position="557"/>
        <end position="655"/>
    </location>
</feature>
<comment type="similarity">
    <text evidence="2">Belongs to the DNA repair metallo-beta-lactamase (DRMBL) family.</text>
</comment>
<evidence type="ECO:0000256" key="2">
    <source>
        <dbReference type="ARBA" id="ARBA00010304"/>
    </source>
</evidence>
<dbReference type="SUPFAM" id="SSF56281">
    <property type="entry name" value="Metallo-hydrolase/oxidoreductase"/>
    <property type="match status" value="1"/>
</dbReference>
<proteinExistence type="inferred from homology"/>
<dbReference type="GO" id="GO:0036297">
    <property type="term" value="P:interstrand cross-link repair"/>
    <property type="evidence" value="ECO:0007669"/>
    <property type="project" value="TreeGrafter"/>
</dbReference>
<feature type="compositionally biased region" description="Low complexity" evidence="13">
    <location>
        <begin position="522"/>
        <end position="534"/>
    </location>
</feature>
<sequence length="700" mass="78012">MSTFNGIVSEFPDIKIDFFRKNPNAPPPLACFLSHVHSDHLAGLESLKSPFVYCSAATREILLQLERYPCRINYAKGILEARHQTFKHLDKILKPLPLEAPTSIELRPGQQIQVTLFDANHCPGAVMFLVEGDGKAILYTGDIRSEPWFVNAVARNPSLVEYTSGLKSLDKIYLDTSFTDDVPFQTKVDGIAELLRKISAYPDDTIFHLQAWTYGYEDVWIALSKALRSKIHVDEYKMCIYKSLKSRNPNSRFHSDIHLTPESPALTGHLCGNTPHPGCLTADTNVRLHSCEKGNMCEVAQRPTTVSIQPIIAHLSTGEDLAEVGVGGGGDDLQREAELESLDQATLDTLFNRVLTTSETMTNLSDTLREGLDQLVSTGRNIPLDWDLDTLGTHSADEIITMLIQRLSKSSKNQKPIHEGALPKTIYFPYSRHSSLPELCHFVDTFRPKDVWPCTVSPVEWLRKGITVGYLFGRFCSGKDFEHDKLMQAFATAHGLNSPHQQHDSQTTTNSDRVPNSPVDEPQSPQQQSPSISSPKFVSQLLDTQVSDCQEEIVVELRRPAEESVAQPERSPTRHTSDHTSGTSAGPQSEGISQGGRHGIEPTESLPDNPAPRSSGQKRSFSNISQNETEDETEGETEDEEQETAYPLREPPGLSIAEGCSLARREAYLQMTRNLMENTSWTTLQLISTSNEYTLEEREL</sequence>
<dbReference type="Gene3D" id="3.60.15.10">
    <property type="entry name" value="Ribonuclease Z/Hydroxyacylglutathione hydrolase-like"/>
    <property type="match status" value="1"/>
</dbReference>
<keyword evidence="9" id="KW-0234">DNA repair</keyword>
<evidence type="ECO:0000313" key="15">
    <source>
        <dbReference type="EMBL" id="RBR10958.1"/>
    </source>
</evidence>
<feature type="compositionally biased region" description="Acidic residues" evidence="13">
    <location>
        <begin position="628"/>
        <end position="643"/>
    </location>
</feature>
<keyword evidence="8" id="KW-0233">DNA recombination</keyword>
<evidence type="ECO:0000256" key="9">
    <source>
        <dbReference type="ARBA" id="ARBA00023204"/>
    </source>
</evidence>
<keyword evidence="4" id="KW-0255">Endonuclease</keyword>
<dbReference type="GO" id="GO:0000723">
    <property type="term" value="P:telomere maintenance"/>
    <property type="evidence" value="ECO:0007669"/>
    <property type="project" value="TreeGrafter"/>
</dbReference>
<evidence type="ECO:0000256" key="5">
    <source>
        <dbReference type="ARBA" id="ARBA00022763"/>
    </source>
</evidence>
<dbReference type="GO" id="GO:0004519">
    <property type="term" value="F:endonuclease activity"/>
    <property type="evidence" value="ECO:0007669"/>
    <property type="project" value="UniProtKB-KW"/>
</dbReference>
<keyword evidence="7" id="KW-0269">Exonuclease</keyword>
<protein>
    <recommendedName>
        <fullName evidence="11">Protein artemis</fullName>
    </recommendedName>
    <alternativeName>
        <fullName evidence="12">DNA cross-link repair 1C protein</fullName>
    </alternativeName>
</protein>
<evidence type="ECO:0000256" key="4">
    <source>
        <dbReference type="ARBA" id="ARBA00022759"/>
    </source>
</evidence>
<dbReference type="Pfam" id="PF07522">
    <property type="entry name" value="DRMBL"/>
    <property type="match status" value="1"/>
</dbReference>
<keyword evidence="3" id="KW-0540">Nuclease</keyword>
<comment type="subcellular location">
    <subcellularLocation>
        <location evidence="1">Nucleus</location>
    </subcellularLocation>
</comment>
<dbReference type="PANTHER" id="PTHR23240">
    <property type="entry name" value="DNA CROSS-LINK REPAIR PROTEIN PSO2/SNM1-RELATED"/>
    <property type="match status" value="1"/>
</dbReference>
<feature type="domain" description="DNA repair metallo-beta-lactamase" evidence="14">
    <location>
        <begin position="428"/>
        <end position="455"/>
    </location>
</feature>
<dbReference type="GO" id="GO:0005634">
    <property type="term" value="C:nucleus"/>
    <property type="evidence" value="ECO:0007669"/>
    <property type="project" value="UniProtKB-SubCell"/>
</dbReference>
<keyword evidence="6" id="KW-0378">Hydrolase</keyword>
<evidence type="ECO:0000256" key="1">
    <source>
        <dbReference type="ARBA" id="ARBA00004123"/>
    </source>
</evidence>
<dbReference type="GeneID" id="41998665"/>
<accession>A0A366R388</accession>
<keyword evidence="5" id="KW-0227">DNA damage</keyword>
<dbReference type="InterPro" id="IPR011084">
    <property type="entry name" value="DRMBL"/>
</dbReference>
<feature type="compositionally biased region" description="Polar residues" evidence="13">
    <location>
        <begin position="498"/>
        <end position="514"/>
    </location>
</feature>
<dbReference type="AlphaFoldDB" id="A0A366R388"/>
<name>A0A366R388_9HYPO</name>
<evidence type="ECO:0000256" key="7">
    <source>
        <dbReference type="ARBA" id="ARBA00022839"/>
    </source>
</evidence>
<evidence type="ECO:0000256" key="3">
    <source>
        <dbReference type="ARBA" id="ARBA00022722"/>
    </source>
</evidence>
<evidence type="ECO:0000256" key="13">
    <source>
        <dbReference type="SAM" id="MobiDB-lite"/>
    </source>
</evidence>
<evidence type="ECO:0000256" key="10">
    <source>
        <dbReference type="ARBA" id="ARBA00023242"/>
    </source>
</evidence>
<dbReference type="RefSeq" id="XP_031012536.1">
    <property type="nucleotide sequence ID" value="XM_031163369.1"/>
</dbReference>
<evidence type="ECO:0000256" key="12">
    <source>
        <dbReference type="ARBA" id="ARBA00042677"/>
    </source>
</evidence>
<dbReference type="GO" id="GO:0003684">
    <property type="term" value="F:damaged DNA binding"/>
    <property type="evidence" value="ECO:0007669"/>
    <property type="project" value="TreeGrafter"/>
</dbReference>
<dbReference type="InterPro" id="IPR036866">
    <property type="entry name" value="RibonucZ/Hydroxyglut_hydro"/>
</dbReference>
<dbReference type="PANTHER" id="PTHR23240:SF8">
    <property type="entry name" value="PROTEIN ARTEMIS"/>
    <property type="match status" value="1"/>
</dbReference>
<evidence type="ECO:0000259" key="14">
    <source>
        <dbReference type="Pfam" id="PF07522"/>
    </source>
</evidence>
<gene>
    <name evidence="15" type="ORF">FIESC28_09232</name>
</gene>
<evidence type="ECO:0000256" key="6">
    <source>
        <dbReference type="ARBA" id="ARBA00022801"/>
    </source>
</evidence>
<reference evidence="15 16" key="1">
    <citation type="submission" date="2018-06" db="EMBL/GenBank/DDBJ databases">
        <title>Fusarium incarnatum-equiseti species complex species 28.</title>
        <authorList>
            <person name="Gardiner D.M."/>
        </authorList>
    </citation>
    <scope>NUCLEOTIDE SEQUENCE [LARGE SCALE GENOMIC DNA]</scope>
    <source>
        <strain evidence="15 16">FIESC_28</strain>
    </source>
</reference>
<evidence type="ECO:0000256" key="11">
    <source>
        <dbReference type="ARBA" id="ARBA00039759"/>
    </source>
</evidence>
<dbReference type="EMBL" id="QKXC01000226">
    <property type="protein sequence ID" value="RBR10958.1"/>
    <property type="molecule type" value="Genomic_DNA"/>
</dbReference>
<evidence type="ECO:0000256" key="8">
    <source>
        <dbReference type="ARBA" id="ARBA00023172"/>
    </source>
</evidence>
<comment type="caution">
    <text evidence="15">The sequence shown here is derived from an EMBL/GenBank/DDBJ whole genome shotgun (WGS) entry which is preliminary data.</text>
</comment>
<dbReference type="Proteomes" id="UP000253153">
    <property type="component" value="Unassembled WGS sequence"/>
</dbReference>
<feature type="compositionally biased region" description="Polar residues" evidence="13">
    <location>
        <begin position="579"/>
        <end position="592"/>
    </location>
</feature>
<organism evidence="15 16">
    <name type="scientific">Fusarium coffeatum</name>
    <dbReference type="NCBI Taxonomy" id="231269"/>
    <lineage>
        <taxon>Eukaryota</taxon>
        <taxon>Fungi</taxon>
        <taxon>Dikarya</taxon>
        <taxon>Ascomycota</taxon>
        <taxon>Pezizomycotina</taxon>
        <taxon>Sordariomycetes</taxon>
        <taxon>Hypocreomycetidae</taxon>
        <taxon>Hypocreales</taxon>
        <taxon>Nectriaceae</taxon>
        <taxon>Fusarium</taxon>
        <taxon>Fusarium incarnatum-equiseti species complex</taxon>
    </lineage>
</organism>
<feature type="compositionally biased region" description="Polar residues" evidence="13">
    <location>
        <begin position="612"/>
        <end position="627"/>
    </location>
</feature>
<dbReference type="GO" id="GO:0006310">
    <property type="term" value="P:DNA recombination"/>
    <property type="evidence" value="ECO:0007669"/>
    <property type="project" value="UniProtKB-KW"/>
</dbReference>
<keyword evidence="10" id="KW-0539">Nucleus</keyword>
<dbReference type="GO" id="GO:0006303">
    <property type="term" value="P:double-strand break repair via nonhomologous end joining"/>
    <property type="evidence" value="ECO:0007669"/>
    <property type="project" value="TreeGrafter"/>
</dbReference>
<evidence type="ECO:0000313" key="16">
    <source>
        <dbReference type="Proteomes" id="UP000253153"/>
    </source>
</evidence>
<feature type="region of interest" description="Disordered" evidence="13">
    <location>
        <begin position="495"/>
        <end position="534"/>
    </location>
</feature>
<dbReference type="GO" id="GO:0035312">
    <property type="term" value="F:5'-3' DNA exonuclease activity"/>
    <property type="evidence" value="ECO:0007669"/>
    <property type="project" value="TreeGrafter"/>
</dbReference>
<dbReference type="OrthoDB" id="5561659at2759"/>
<keyword evidence="16" id="KW-1185">Reference proteome</keyword>
<dbReference type="Pfam" id="PF23023">
    <property type="entry name" value="Anti-Pycsar_Apyc1"/>
    <property type="match status" value="1"/>
</dbReference>